<evidence type="ECO:0000259" key="4">
    <source>
        <dbReference type="Pfam" id="PF14677"/>
    </source>
</evidence>
<dbReference type="PANTHER" id="PTHR21818:SF0">
    <property type="entry name" value="FANCONI ANEMIA GROUP I PROTEIN"/>
    <property type="match status" value="1"/>
</dbReference>
<keyword evidence="9" id="KW-1185">Reference proteome</keyword>
<dbReference type="PANTHER" id="PTHR21818">
    <property type="entry name" value="BC025462 PROTEIN"/>
    <property type="match status" value="1"/>
</dbReference>
<feature type="domain" description="FANCI helical" evidence="7">
    <location>
        <begin position="581"/>
        <end position="815"/>
    </location>
</feature>
<proteinExistence type="predicted"/>
<feature type="domain" description="FANCI helical" evidence="6">
    <location>
        <begin position="313"/>
        <end position="399"/>
    </location>
</feature>
<feature type="compositionally biased region" description="Basic and acidic residues" evidence="1">
    <location>
        <begin position="1347"/>
        <end position="1360"/>
    </location>
</feature>
<evidence type="ECO:0000256" key="1">
    <source>
        <dbReference type="SAM" id="MobiDB-lite"/>
    </source>
</evidence>
<dbReference type="InterPro" id="IPR029310">
    <property type="entry name" value="FANCI_HD1"/>
</dbReference>
<feature type="region of interest" description="Disordered" evidence="1">
    <location>
        <begin position="1325"/>
        <end position="1399"/>
    </location>
</feature>
<dbReference type="Pfam" id="PF14676">
    <property type="entry name" value="FANCI_S2"/>
    <property type="match status" value="1"/>
</dbReference>
<evidence type="ECO:0000259" key="2">
    <source>
        <dbReference type="Pfam" id="PF14675"/>
    </source>
</evidence>
<accession>A0AA88Y0N1</accession>
<dbReference type="Pfam" id="PF14679">
    <property type="entry name" value="FANCI_HD1"/>
    <property type="match status" value="1"/>
</dbReference>
<reference evidence="8" key="1">
    <citation type="submission" date="2019-08" db="EMBL/GenBank/DDBJ databases">
        <title>The improved chromosome-level genome for the pearl oyster Pinctada fucata martensii using PacBio sequencing and Hi-C.</title>
        <authorList>
            <person name="Zheng Z."/>
        </authorList>
    </citation>
    <scope>NUCLEOTIDE SEQUENCE</scope>
    <source>
        <strain evidence="8">ZZ-2019</strain>
        <tissue evidence="8">Adductor muscle</tissue>
    </source>
</reference>
<sequence>MNNLVIDGKILFSREESSAEETELSTMDKVIPLAEDGNIEKLSEILKGDIEKELLKLLESRLLRGKGDPVSLLRSILQALNLRGDSDGKKICVTLYRRCINVLEKSELSSKLSSDILAVLMIEADSLNGPGLAELSYLYVDMVKNGDTNSGKGLELLPKILSALAIEENICYSGSSMCGSDYKGHILNSLCSCKWSSESVLHLAAMFKDVTLTTEELKFVIEKVLRMMKELELPDLPALVYQLLLLATKGHKKLVLEGITEFFVEQDKAYQNKSTTECSEDLLEGENSSVETLKQTEGTVILHISFAVKQDQELGREFIKFLKANQAGSASKTMVPFVLALSLSLSRIHRFEEQIFDLLKATVLKSYKDAEKQEESHWVREVVPEKSVVDDYAIDTVQNSVHGWDHVVQGLVQLGFLLMDAFGPKASFGRTEVTSPQTGPTHRACQLGSKILTKTFKAHQMVRAEILEQIFNRVVTKTSAPVCHFLDLLSTTVTSFPQILLECTPKIRETFDYLSFLTPNTAQELLRAIQPLLKISVTLRDALILVLRKAMFSKQLDSRKIGVSGFLMILKQFRVLGGLQSSQTSQSFSFSQITVDVHARCNPASNEALCLEIMGNLRRVLTQQADVRLMLYQGLYEALCKNTQLQGSVLEILLLQLKKYYEPTKDVNPPVKLELCIAAQGEQVYLAEPLAHLLCCVQLSLRKVMDIQRQTQEEDEDCEDNMEDIGRMQGELEDMMESLVQRMIKSELEDFELDKSADFSLAGSVGVKNNIFAILVLGVYETLMEYNFQFGQLCESSLTEIIQLYENHKKLSDILREKVSSAAGKKGGKISTGKTPHSLLSVGCVVSMVETVLGDTAPSNRETVSILQENSDFKKYLMGVALQKLQQIQDKGACDGAEGSDKNKLLKHLRSLGRVLLQFYAENQKSSEGRKNKCKIIYSQCLDGLVVILNIITHRYPDHLTHSLSQMAESSKTDDQEIMFSHIKKYQRMVNQILSTEDEEKSMKEVSSLLHIVFLLSKQLLPSGGHLEKVLDWVTKLCTEQNIDDLPTCKSLFTMLLGLTRQVKSSLPLIRELTQDIHSQLGDVDQEVEVEDKTHYSLVTHRTAAPMLMLLTLQHCEQEMEDTEWVLARLKADVTVITGNESDAELSQREGHEKSVCNRLGILVTAFHELLQSTIPVGVCMEAIIKQTTRLYTAITTLVKYYLHLYQQRAGHLSSRFEKLVKLIGTHLTQYVYAMITYIQQAESDQVQQNVDKGKKDKKKQTAALQAGRAKVMKESKTIPNLIFAVETLEKFLIQLSKKSKVNLMEHMKLSTSRDFRINIQAVQTAMEEDSDEASDDSDDDTTQQNQDDKSTSDSDKDQENVAPTQNKRPRESEEETSKPTKKSKLMSKSKLGQKQTKS</sequence>
<dbReference type="InterPro" id="IPR029308">
    <property type="entry name" value="FANCI_S1"/>
</dbReference>
<comment type="caution">
    <text evidence="8">The sequence shown here is derived from an EMBL/GenBank/DDBJ whole genome shotgun (WGS) entry which is preliminary data.</text>
</comment>
<feature type="domain" description="FANCI solenoid 2" evidence="3">
    <location>
        <begin position="407"/>
        <end position="567"/>
    </location>
</feature>
<dbReference type="Pfam" id="PF14675">
    <property type="entry name" value="FANCI_S1"/>
    <property type="match status" value="1"/>
</dbReference>
<dbReference type="GO" id="GO:0006281">
    <property type="term" value="P:DNA repair"/>
    <property type="evidence" value="ECO:0007669"/>
    <property type="project" value="InterPro"/>
</dbReference>
<dbReference type="Proteomes" id="UP001186944">
    <property type="component" value="Unassembled WGS sequence"/>
</dbReference>
<evidence type="ECO:0000259" key="5">
    <source>
        <dbReference type="Pfam" id="PF14678"/>
    </source>
</evidence>
<feature type="domain" description="FANCI solenoid 1" evidence="2">
    <location>
        <begin position="93"/>
        <end position="309"/>
    </location>
</feature>
<dbReference type="EMBL" id="VSWD01000008">
    <property type="protein sequence ID" value="KAK3095680.1"/>
    <property type="molecule type" value="Genomic_DNA"/>
</dbReference>
<dbReference type="InterPro" id="IPR026171">
    <property type="entry name" value="FANCI"/>
</dbReference>
<feature type="domain" description="FANCI solenoid 4" evidence="5">
    <location>
        <begin position="1070"/>
        <end position="1324"/>
    </location>
</feature>
<feature type="domain" description="FANCI solenoid 3" evidence="4">
    <location>
        <begin position="839"/>
        <end position="1056"/>
    </location>
</feature>
<protein>
    <recommendedName>
        <fullName evidence="10">Fanconi anemia group I protein</fullName>
    </recommendedName>
</protein>
<dbReference type="Pfam" id="PF14677">
    <property type="entry name" value="FANCI_S3"/>
    <property type="match status" value="1"/>
</dbReference>
<dbReference type="InterPro" id="IPR029312">
    <property type="entry name" value="FANCI_HD2"/>
</dbReference>
<dbReference type="InterPro" id="IPR029315">
    <property type="entry name" value="FANCI_S2"/>
</dbReference>
<dbReference type="Pfam" id="PF14678">
    <property type="entry name" value="FANCI_S4"/>
    <property type="match status" value="1"/>
</dbReference>
<organism evidence="8 9">
    <name type="scientific">Pinctada imbricata</name>
    <name type="common">Atlantic pearl-oyster</name>
    <name type="synonym">Pinctada martensii</name>
    <dbReference type="NCBI Taxonomy" id="66713"/>
    <lineage>
        <taxon>Eukaryota</taxon>
        <taxon>Metazoa</taxon>
        <taxon>Spiralia</taxon>
        <taxon>Lophotrochozoa</taxon>
        <taxon>Mollusca</taxon>
        <taxon>Bivalvia</taxon>
        <taxon>Autobranchia</taxon>
        <taxon>Pteriomorphia</taxon>
        <taxon>Pterioida</taxon>
        <taxon>Pterioidea</taxon>
        <taxon>Pteriidae</taxon>
        <taxon>Pinctada</taxon>
    </lineage>
</organism>
<gene>
    <name evidence="8" type="ORF">FSP39_017526</name>
</gene>
<evidence type="ECO:0000313" key="9">
    <source>
        <dbReference type="Proteomes" id="UP001186944"/>
    </source>
</evidence>
<feature type="compositionally biased region" description="Basic and acidic residues" evidence="1">
    <location>
        <begin position="1369"/>
        <end position="1379"/>
    </location>
</feature>
<evidence type="ECO:0000259" key="3">
    <source>
        <dbReference type="Pfam" id="PF14676"/>
    </source>
</evidence>
<name>A0AA88Y0N1_PINIB</name>
<dbReference type="GO" id="GO:0070182">
    <property type="term" value="F:DNA polymerase binding"/>
    <property type="evidence" value="ECO:0007669"/>
    <property type="project" value="TreeGrafter"/>
</dbReference>
<dbReference type="Pfam" id="PF14680">
    <property type="entry name" value="FANCI_HD2"/>
    <property type="match status" value="1"/>
</dbReference>
<evidence type="ECO:0008006" key="10">
    <source>
        <dbReference type="Google" id="ProtNLM"/>
    </source>
</evidence>
<feature type="compositionally biased region" description="Acidic residues" evidence="1">
    <location>
        <begin position="1327"/>
        <end position="1342"/>
    </location>
</feature>
<evidence type="ECO:0000259" key="7">
    <source>
        <dbReference type="Pfam" id="PF14680"/>
    </source>
</evidence>
<dbReference type="InterPro" id="IPR029314">
    <property type="entry name" value="FANCI_S4"/>
</dbReference>
<dbReference type="InterPro" id="IPR029313">
    <property type="entry name" value="FANCI_S3"/>
</dbReference>
<evidence type="ECO:0000313" key="8">
    <source>
        <dbReference type="EMBL" id="KAK3095680.1"/>
    </source>
</evidence>
<evidence type="ECO:0000259" key="6">
    <source>
        <dbReference type="Pfam" id="PF14679"/>
    </source>
</evidence>